<reference evidence="1" key="3">
    <citation type="submission" date="2025-09" db="UniProtKB">
        <authorList>
            <consortium name="Ensembl"/>
        </authorList>
    </citation>
    <scope>IDENTIFICATION</scope>
</reference>
<proteinExistence type="predicted"/>
<keyword evidence="2" id="KW-1185">Reference proteome</keyword>
<evidence type="ECO:0000313" key="1">
    <source>
        <dbReference type="Ensembl" id="ENSSFAP00005029260.1"/>
    </source>
</evidence>
<name>A0A672HK02_SALFA</name>
<evidence type="ECO:0000313" key="2">
    <source>
        <dbReference type="Proteomes" id="UP000472267"/>
    </source>
</evidence>
<dbReference type="PANTHER" id="PTHR36981">
    <property type="entry name" value="ZGC:195170"/>
    <property type="match status" value="1"/>
</dbReference>
<sequence length="152" mass="17561">TAPRHNFEYDGRPYRFEPEYTEEEILERRLQRQAEEQRARESSASARPQTDSTWWCECGHCASMPIEEECLCCVQWDLRPGVERLGHSSSGVCLSTLEDIRAMINRAVIETFSRETLGPGNRRVIPSCLVAIIRNKYPSPTGIYMSYNYCFT</sequence>
<protein>
    <submittedName>
        <fullName evidence="1">Uncharacterized protein</fullName>
    </submittedName>
</protein>
<accession>A0A672HK02</accession>
<reference evidence="1" key="1">
    <citation type="submission" date="2019-06" db="EMBL/GenBank/DDBJ databases">
        <authorList>
            <consortium name="Wellcome Sanger Institute Data Sharing"/>
        </authorList>
    </citation>
    <scope>NUCLEOTIDE SEQUENCE [LARGE SCALE GENOMIC DNA]</scope>
</reference>
<organism evidence="1 2">
    <name type="scientific">Salarias fasciatus</name>
    <name type="common">Jewelled blenny</name>
    <name type="synonym">Blennius fasciatus</name>
    <dbReference type="NCBI Taxonomy" id="181472"/>
    <lineage>
        <taxon>Eukaryota</taxon>
        <taxon>Metazoa</taxon>
        <taxon>Chordata</taxon>
        <taxon>Craniata</taxon>
        <taxon>Vertebrata</taxon>
        <taxon>Euteleostomi</taxon>
        <taxon>Actinopterygii</taxon>
        <taxon>Neopterygii</taxon>
        <taxon>Teleostei</taxon>
        <taxon>Neoteleostei</taxon>
        <taxon>Acanthomorphata</taxon>
        <taxon>Ovalentaria</taxon>
        <taxon>Blenniimorphae</taxon>
        <taxon>Blenniiformes</taxon>
        <taxon>Blennioidei</taxon>
        <taxon>Blenniidae</taxon>
        <taxon>Salariinae</taxon>
        <taxon>Salarias</taxon>
    </lineage>
</organism>
<dbReference type="InParanoid" id="A0A672HK02"/>
<dbReference type="PANTHER" id="PTHR36981:SF3">
    <property type="entry name" value="UBIQUITIN-LIKE PROTEASE FAMILY PROFILE DOMAIN-CONTAINING PROTEIN"/>
    <property type="match status" value="1"/>
</dbReference>
<dbReference type="OMA" id="RENTVWC"/>
<reference evidence="1" key="2">
    <citation type="submission" date="2025-08" db="UniProtKB">
        <authorList>
            <consortium name="Ensembl"/>
        </authorList>
    </citation>
    <scope>IDENTIFICATION</scope>
</reference>
<dbReference type="Proteomes" id="UP000472267">
    <property type="component" value="Chromosome 3"/>
</dbReference>
<dbReference type="AlphaFoldDB" id="A0A672HK02"/>
<dbReference type="Ensembl" id="ENSSFAT00005030338.1">
    <property type="protein sequence ID" value="ENSSFAP00005029260.1"/>
    <property type="gene ID" value="ENSSFAG00005014894.1"/>
</dbReference>